<dbReference type="AlphaFoldDB" id="A0A1G2T1R1"/>
<evidence type="ECO:0000313" key="4">
    <source>
        <dbReference type="Proteomes" id="UP000178612"/>
    </source>
</evidence>
<evidence type="ECO:0000256" key="1">
    <source>
        <dbReference type="SAM" id="Phobius"/>
    </source>
</evidence>
<evidence type="ECO:0000313" key="3">
    <source>
        <dbReference type="EMBL" id="OHA91205.1"/>
    </source>
</evidence>
<protein>
    <recommendedName>
        <fullName evidence="5">TrbC/VIRB2 family protein</fullName>
    </recommendedName>
</protein>
<keyword evidence="1" id="KW-0812">Transmembrane</keyword>
<comment type="caution">
    <text evidence="3">The sequence shown here is derived from an EMBL/GenBank/DDBJ whole genome shotgun (WGS) entry which is preliminary data.</text>
</comment>
<gene>
    <name evidence="3" type="ORF">A2758_01895</name>
</gene>
<evidence type="ECO:0008006" key="5">
    <source>
        <dbReference type="Google" id="ProtNLM"/>
    </source>
</evidence>
<feature type="signal peptide" evidence="2">
    <location>
        <begin position="1"/>
        <end position="21"/>
    </location>
</feature>
<organism evidence="3 4">
    <name type="scientific">Candidatus Zambryskibacteria bacterium RIFCSPHIGHO2_01_FULL_49_18</name>
    <dbReference type="NCBI Taxonomy" id="1802740"/>
    <lineage>
        <taxon>Bacteria</taxon>
        <taxon>Candidatus Zambryskiibacteriota</taxon>
    </lineage>
</organism>
<name>A0A1G2T1R1_9BACT</name>
<feature type="chain" id="PRO_5009584538" description="TrbC/VIRB2 family protein" evidence="2">
    <location>
        <begin position="22"/>
        <end position="127"/>
    </location>
</feature>
<dbReference type="Proteomes" id="UP000178612">
    <property type="component" value="Unassembled WGS sequence"/>
</dbReference>
<feature type="transmembrane region" description="Helical" evidence="1">
    <location>
        <begin position="56"/>
        <end position="77"/>
    </location>
</feature>
<feature type="transmembrane region" description="Helical" evidence="1">
    <location>
        <begin position="89"/>
        <end position="110"/>
    </location>
</feature>
<dbReference type="Pfam" id="PF18895">
    <property type="entry name" value="T4SS_pilin"/>
    <property type="match status" value="1"/>
</dbReference>
<sequence length="127" mass="13420">MIKKILTAFILFSASVVTVYAQTSTGNPPRPAGQLENPFKGPDSLAELLRVIVNDILVPIGAVLAVFAFIFVGFKYVTAQGKPAEIQKAHKMLLTTTIGTAILLGAWLIATVICKTVGQLGGPICPI</sequence>
<dbReference type="InterPro" id="IPR043993">
    <property type="entry name" value="T4SS_pilin"/>
</dbReference>
<dbReference type="EMBL" id="MHVJ01000013">
    <property type="protein sequence ID" value="OHA91205.1"/>
    <property type="molecule type" value="Genomic_DNA"/>
</dbReference>
<evidence type="ECO:0000256" key="2">
    <source>
        <dbReference type="SAM" id="SignalP"/>
    </source>
</evidence>
<proteinExistence type="predicted"/>
<keyword evidence="2" id="KW-0732">Signal</keyword>
<keyword evidence="1" id="KW-0472">Membrane</keyword>
<reference evidence="3 4" key="1">
    <citation type="journal article" date="2016" name="Nat. Commun.">
        <title>Thousands of microbial genomes shed light on interconnected biogeochemical processes in an aquifer system.</title>
        <authorList>
            <person name="Anantharaman K."/>
            <person name="Brown C.T."/>
            <person name="Hug L.A."/>
            <person name="Sharon I."/>
            <person name="Castelle C.J."/>
            <person name="Probst A.J."/>
            <person name="Thomas B.C."/>
            <person name="Singh A."/>
            <person name="Wilkins M.J."/>
            <person name="Karaoz U."/>
            <person name="Brodie E.L."/>
            <person name="Williams K.H."/>
            <person name="Hubbard S.S."/>
            <person name="Banfield J.F."/>
        </authorList>
    </citation>
    <scope>NUCLEOTIDE SEQUENCE [LARGE SCALE GENOMIC DNA]</scope>
</reference>
<accession>A0A1G2T1R1</accession>
<keyword evidence="1" id="KW-1133">Transmembrane helix</keyword>